<accession>A0AAV7JZF1</accession>
<dbReference type="AlphaFoldDB" id="A0AAV7JZF1"/>
<proteinExistence type="predicted"/>
<dbReference type="Proteomes" id="UP001165289">
    <property type="component" value="Unassembled WGS sequence"/>
</dbReference>
<gene>
    <name evidence="2" type="ORF">LOD99_2915</name>
</gene>
<evidence type="ECO:0000313" key="3">
    <source>
        <dbReference type="Proteomes" id="UP001165289"/>
    </source>
</evidence>
<sequence length="102" mass="11792">MNVKSFTEDVEVKGMLSSIQDQLVATRTQEIAKLNTTGGDASCLSPPPQQKQKQEYEEIRELREMIDQLMTEIRQKDVLLDEKLESKRALLEKIEEKLKDLK</sequence>
<name>A0AAV7JZF1_9METZ</name>
<evidence type="ECO:0000256" key="1">
    <source>
        <dbReference type="SAM" id="Coils"/>
    </source>
</evidence>
<organism evidence="2 3">
    <name type="scientific">Oopsacas minuta</name>
    <dbReference type="NCBI Taxonomy" id="111878"/>
    <lineage>
        <taxon>Eukaryota</taxon>
        <taxon>Metazoa</taxon>
        <taxon>Porifera</taxon>
        <taxon>Hexactinellida</taxon>
        <taxon>Hexasterophora</taxon>
        <taxon>Lyssacinosida</taxon>
        <taxon>Leucopsacidae</taxon>
        <taxon>Oopsacas</taxon>
    </lineage>
</organism>
<keyword evidence="3" id="KW-1185">Reference proteome</keyword>
<keyword evidence="1" id="KW-0175">Coiled coil</keyword>
<reference evidence="2 3" key="1">
    <citation type="journal article" date="2023" name="BMC Biol.">
        <title>The compact genome of the sponge Oopsacas minuta (Hexactinellida) is lacking key metazoan core genes.</title>
        <authorList>
            <person name="Santini S."/>
            <person name="Schenkelaars Q."/>
            <person name="Jourda C."/>
            <person name="Duchesne M."/>
            <person name="Belahbib H."/>
            <person name="Rocher C."/>
            <person name="Selva M."/>
            <person name="Riesgo A."/>
            <person name="Vervoort M."/>
            <person name="Leys S.P."/>
            <person name="Kodjabachian L."/>
            <person name="Le Bivic A."/>
            <person name="Borchiellini C."/>
            <person name="Claverie J.M."/>
            <person name="Renard E."/>
        </authorList>
    </citation>
    <scope>NUCLEOTIDE SEQUENCE [LARGE SCALE GENOMIC DNA]</scope>
    <source>
        <strain evidence="2">SPO-2</strain>
    </source>
</reference>
<feature type="coiled-coil region" evidence="1">
    <location>
        <begin position="52"/>
        <end position="100"/>
    </location>
</feature>
<dbReference type="EMBL" id="JAKMXF010000233">
    <property type="protein sequence ID" value="KAI6654068.1"/>
    <property type="molecule type" value="Genomic_DNA"/>
</dbReference>
<comment type="caution">
    <text evidence="2">The sequence shown here is derived from an EMBL/GenBank/DDBJ whole genome shotgun (WGS) entry which is preliminary data.</text>
</comment>
<evidence type="ECO:0000313" key="2">
    <source>
        <dbReference type="EMBL" id="KAI6654068.1"/>
    </source>
</evidence>
<protein>
    <submittedName>
        <fullName evidence="2">Uncharacterized protein</fullName>
    </submittedName>
</protein>